<dbReference type="GO" id="GO:0046872">
    <property type="term" value="F:metal ion binding"/>
    <property type="evidence" value="ECO:0007669"/>
    <property type="project" value="UniProtKB-KW"/>
</dbReference>
<proteinExistence type="inferred from homology"/>
<keyword evidence="10" id="KW-0630">Potassium</keyword>
<evidence type="ECO:0000256" key="4">
    <source>
        <dbReference type="ARBA" id="ARBA00022679"/>
    </source>
</evidence>
<dbReference type="EMBL" id="UINC01001524">
    <property type="protein sequence ID" value="SUZ82813.1"/>
    <property type="molecule type" value="Genomic_DNA"/>
</dbReference>
<gene>
    <name evidence="13" type="ORF">METZ01_LOCUS35667</name>
</gene>
<dbReference type="InterPro" id="IPR029056">
    <property type="entry name" value="Ribokinase-like"/>
</dbReference>
<dbReference type="Pfam" id="PF00294">
    <property type="entry name" value="PfkB"/>
    <property type="match status" value="1"/>
</dbReference>
<evidence type="ECO:0000256" key="3">
    <source>
        <dbReference type="ARBA" id="ARBA00016943"/>
    </source>
</evidence>
<dbReference type="EC" id="2.7.1.15" evidence="2"/>
<evidence type="ECO:0000256" key="1">
    <source>
        <dbReference type="ARBA" id="ARBA00010688"/>
    </source>
</evidence>
<keyword evidence="11" id="KW-0119">Carbohydrate metabolism</keyword>
<protein>
    <recommendedName>
        <fullName evidence="3">Ribokinase</fullName>
        <ecNumber evidence="2">2.7.1.15</ecNumber>
    </recommendedName>
</protein>
<dbReference type="GO" id="GO:0004747">
    <property type="term" value="F:ribokinase activity"/>
    <property type="evidence" value="ECO:0007669"/>
    <property type="project" value="UniProtKB-EC"/>
</dbReference>
<evidence type="ECO:0000256" key="7">
    <source>
        <dbReference type="ARBA" id="ARBA00022777"/>
    </source>
</evidence>
<evidence type="ECO:0000256" key="11">
    <source>
        <dbReference type="ARBA" id="ARBA00023277"/>
    </source>
</evidence>
<dbReference type="PRINTS" id="PR00990">
    <property type="entry name" value="RIBOKINASE"/>
</dbReference>
<evidence type="ECO:0000256" key="9">
    <source>
        <dbReference type="ARBA" id="ARBA00022842"/>
    </source>
</evidence>
<evidence type="ECO:0000259" key="12">
    <source>
        <dbReference type="Pfam" id="PF00294"/>
    </source>
</evidence>
<evidence type="ECO:0000256" key="2">
    <source>
        <dbReference type="ARBA" id="ARBA00012035"/>
    </source>
</evidence>
<evidence type="ECO:0000313" key="13">
    <source>
        <dbReference type="EMBL" id="SUZ82813.1"/>
    </source>
</evidence>
<organism evidence="13">
    <name type="scientific">marine metagenome</name>
    <dbReference type="NCBI Taxonomy" id="408172"/>
    <lineage>
        <taxon>unclassified sequences</taxon>
        <taxon>metagenomes</taxon>
        <taxon>ecological metagenomes</taxon>
    </lineage>
</organism>
<sequence>MTPKYSREKTPKINVVGSVNLDLVATVERLPGTGETVSGLTLERFPGGKGANQALAAHRLGADVSFFACVGDDNIADEALSILKDEGVKLDYCKRSSDEPTGQALIAVSLEGENQIVVIPGANSINFLNQDFHLPTADALICQLEIPIETVEIVSSNFSGFFCINLAPAVEISARLMSRADLIVVNETEAAFYGNIIHQRQGYTAITYGPKKAKLFLDGKIIAKTTPPKVKPIDTTGAGDTFTAALTVALTKNQPPENALKYACTAGALATMIKGAQTSLPTEETVLASLG</sequence>
<dbReference type="Gene3D" id="3.40.1190.20">
    <property type="match status" value="1"/>
</dbReference>
<dbReference type="HAMAP" id="MF_01987">
    <property type="entry name" value="Ribokinase"/>
    <property type="match status" value="1"/>
</dbReference>
<dbReference type="GO" id="GO:0006014">
    <property type="term" value="P:D-ribose metabolic process"/>
    <property type="evidence" value="ECO:0007669"/>
    <property type="project" value="InterPro"/>
</dbReference>
<feature type="domain" description="Carbohydrate kinase PfkB" evidence="12">
    <location>
        <begin position="12"/>
        <end position="282"/>
    </location>
</feature>
<dbReference type="CDD" id="cd01174">
    <property type="entry name" value="ribokinase"/>
    <property type="match status" value="1"/>
</dbReference>
<evidence type="ECO:0000256" key="6">
    <source>
        <dbReference type="ARBA" id="ARBA00022741"/>
    </source>
</evidence>
<evidence type="ECO:0000256" key="10">
    <source>
        <dbReference type="ARBA" id="ARBA00022958"/>
    </source>
</evidence>
<keyword evidence="5" id="KW-0479">Metal-binding</keyword>
<dbReference type="InterPro" id="IPR002173">
    <property type="entry name" value="Carboh/pur_kinase_PfkB_CS"/>
</dbReference>
<evidence type="ECO:0000256" key="5">
    <source>
        <dbReference type="ARBA" id="ARBA00022723"/>
    </source>
</evidence>
<dbReference type="SUPFAM" id="SSF53613">
    <property type="entry name" value="Ribokinase-like"/>
    <property type="match status" value="1"/>
</dbReference>
<dbReference type="AlphaFoldDB" id="A0A381QZ91"/>
<name>A0A381QZ91_9ZZZZ</name>
<accession>A0A381QZ91</accession>
<keyword evidence="8" id="KW-0067">ATP-binding</keyword>
<dbReference type="InterPro" id="IPR011877">
    <property type="entry name" value="Ribokinase"/>
</dbReference>
<dbReference type="PROSITE" id="PS00584">
    <property type="entry name" value="PFKB_KINASES_2"/>
    <property type="match status" value="1"/>
</dbReference>
<dbReference type="GO" id="GO:0005829">
    <property type="term" value="C:cytosol"/>
    <property type="evidence" value="ECO:0007669"/>
    <property type="project" value="TreeGrafter"/>
</dbReference>
<reference evidence="13" key="1">
    <citation type="submission" date="2018-05" db="EMBL/GenBank/DDBJ databases">
        <authorList>
            <person name="Lanie J.A."/>
            <person name="Ng W.-L."/>
            <person name="Kazmierczak K.M."/>
            <person name="Andrzejewski T.M."/>
            <person name="Davidsen T.M."/>
            <person name="Wayne K.J."/>
            <person name="Tettelin H."/>
            <person name="Glass J.I."/>
            <person name="Rusch D."/>
            <person name="Podicherti R."/>
            <person name="Tsui H.-C.T."/>
            <person name="Winkler M.E."/>
        </authorList>
    </citation>
    <scope>NUCLEOTIDE SEQUENCE</scope>
</reference>
<dbReference type="PANTHER" id="PTHR10584">
    <property type="entry name" value="SUGAR KINASE"/>
    <property type="match status" value="1"/>
</dbReference>
<dbReference type="PANTHER" id="PTHR10584:SF166">
    <property type="entry name" value="RIBOKINASE"/>
    <property type="match status" value="1"/>
</dbReference>
<keyword evidence="9" id="KW-0460">Magnesium</keyword>
<dbReference type="GO" id="GO:0005524">
    <property type="term" value="F:ATP binding"/>
    <property type="evidence" value="ECO:0007669"/>
    <property type="project" value="UniProtKB-KW"/>
</dbReference>
<dbReference type="InterPro" id="IPR002139">
    <property type="entry name" value="Ribo/fructo_kinase"/>
</dbReference>
<comment type="similarity">
    <text evidence="1">Belongs to the carbohydrate kinase PfkB family.</text>
</comment>
<keyword evidence="7" id="KW-0418">Kinase</keyword>
<dbReference type="InterPro" id="IPR011611">
    <property type="entry name" value="PfkB_dom"/>
</dbReference>
<keyword evidence="6" id="KW-0547">Nucleotide-binding</keyword>
<evidence type="ECO:0000256" key="8">
    <source>
        <dbReference type="ARBA" id="ARBA00022840"/>
    </source>
</evidence>
<keyword evidence="4" id="KW-0808">Transferase</keyword>